<feature type="transmembrane region" description="Helical" evidence="1">
    <location>
        <begin position="7"/>
        <end position="32"/>
    </location>
</feature>
<feature type="transmembrane region" description="Helical" evidence="1">
    <location>
        <begin position="38"/>
        <end position="60"/>
    </location>
</feature>
<dbReference type="Proteomes" id="UP000005324">
    <property type="component" value="Unassembled WGS sequence"/>
</dbReference>
<dbReference type="HOGENOM" id="CLU_2719793_0_0_5"/>
<gene>
    <name evidence="2" type="ORF">HMPREF0731_1565</name>
</gene>
<comment type="caution">
    <text evidence="2">The sequence shown here is derived from an EMBL/GenBank/DDBJ whole genome shotgun (WGS) entry which is preliminary data.</text>
</comment>
<dbReference type="RefSeq" id="WP_007004789.1">
    <property type="nucleotide sequence ID" value="NZ_GG770780.1"/>
</dbReference>
<protein>
    <submittedName>
        <fullName evidence="2">Uncharacterized protein</fullName>
    </submittedName>
</protein>
<evidence type="ECO:0000256" key="1">
    <source>
        <dbReference type="SAM" id="Phobius"/>
    </source>
</evidence>
<keyword evidence="1" id="KW-0812">Transmembrane</keyword>
<proteinExistence type="predicted"/>
<evidence type="ECO:0000313" key="3">
    <source>
        <dbReference type="Proteomes" id="UP000005324"/>
    </source>
</evidence>
<keyword evidence="1" id="KW-1133">Transmembrane helix</keyword>
<dbReference type="EMBL" id="ADVL01000264">
    <property type="protein sequence ID" value="EFH12211.1"/>
    <property type="molecule type" value="Genomic_DNA"/>
</dbReference>
<organism evidence="2 3">
    <name type="scientific">Pseudoroseomonas cervicalis ATCC 49957</name>
    <dbReference type="NCBI Taxonomy" id="525371"/>
    <lineage>
        <taxon>Bacteria</taxon>
        <taxon>Pseudomonadati</taxon>
        <taxon>Pseudomonadota</taxon>
        <taxon>Alphaproteobacteria</taxon>
        <taxon>Acetobacterales</taxon>
        <taxon>Roseomonadaceae</taxon>
        <taxon>Roseomonas</taxon>
    </lineage>
</organism>
<accession>D5RKF5</accession>
<keyword evidence="1" id="KW-0472">Membrane</keyword>
<dbReference type="AlphaFoldDB" id="D5RKF5"/>
<reference evidence="2 3" key="1">
    <citation type="submission" date="2010-04" db="EMBL/GenBank/DDBJ databases">
        <authorList>
            <person name="Qin X."/>
            <person name="Bachman B."/>
            <person name="Battles P."/>
            <person name="Bell A."/>
            <person name="Bess C."/>
            <person name="Bickham C."/>
            <person name="Chaboub L."/>
            <person name="Chen D."/>
            <person name="Coyle M."/>
            <person name="Deiros D.R."/>
            <person name="Dinh H."/>
            <person name="Forbes L."/>
            <person name="Fowler G."/>
            <person name="Francisco L."/>
            <person name="Fu Q."/>
            <person name="Gubbala S."/>
            <person name="Hale W."/>
            <person name="Han Y."/>
            <person name="Hemphill L."/>
            <person name="Highlander S.K."/>
            <person name="Hirani K."/>
            <person name="Hogues M."/>
            <person name="Jackson L."/>
            <person name="Jakkamsetti A."/>
            <person name="Javaid M."/>
            <person name="Jiang H."/>
            <person name="Korchina V."/>
            <person name="Kovar C."/>
            <person name="Lara F."/>
            <person name="Lee S."/>
            <person name="Mata R."/>
            <person name="Mathew T."/>
            <person name="Moen C."/>
            <person name="Morales K."/>
            <person name="Munidasa M."/>
            <person name="Nazareth L."/>
            <person name="Ngo R."/>
            <person name="Nguyen L."/>
            <person name="Okwuonu G."/>
            <person name="Ongeri F."/>
            <person name="Patil S."/>
            <person name="Petrosino J."/>
            <person name="Pham C."/>
            <person name="Pham P."/>
            <person name="Pu L.-L."/>
            <person name="Puazo M."/>
            <person name="Raj R."/>
            <person name="Reid J."/>
            <person name="Rouhana J."/>
            <person name="Saada N."/>
            <person name="Shang Y."/>
            <person name="Simmons D."/>
            <person name="Thornton R."/>
            <person name="Warren J."/>
            <person name="Weissenberger G."/>
            <person name="Zhang J."/>
            <person name="Zhang L."/>
            <person name="Zhou C."/>
            <person name="Zhu D."/>
            <person name="Muzny D."/>
            <person name="Worley K."/>
            <person name="Gibbs R."/>
        </authorList>
    </citation>
    <scope>NUCLEOTIDE SEQUENCE [LARGE SCALE GENOMIC DNA]</scope>
    <source>
        <strain evidence="2 3">ATCC 49957</strain>
    </source>
</reference>
<keyword evidence="3" id="KW-1185">Reference proteome</keyword>
<name>D5RKF5_9PROT</name>
<evidence type="ECO:0000313" key="2">
    <source>
        <dbReference type="EMBL" id="EFH12211.1"/>
    </source>
</evidence>
<sequence>MRTARTGLALAVIALALALVPGLMLLAGWGLIPALACALAVWAMGNAIFDLAGLASVLVAKGTARWRQRRQG</sequence>